<evidence type="ECO:0000313" key="1">
    <source>
        <dbReference type="EMBL" id="MFC5475393.1"/>
    </source>
</evidence>
<accession>A0ABW0MB08</accession>
<name>A0ABW0MB08_9BURK</name>
<proteinExistence type="predicted"/>
<organism evidence="1 2">
    <name type="scientific">Paraherbaspirillum soli</name>
    <dbReference type="NCBI Taxonomy" id="631222"/>
    <lineage>
        <taxon>Bacteria</taxon>
        <taxon>Pseudomonadati</taxon>
        <taxon>Pseudomonadota</taxon>
        <taxon>Betaproteobacteria</taxon>
        <taxon>Burkholderiales</taxon>
        <taxon>Oxalobacteraceae</taxon>
        <taxon>Paraherbaspirillum</taxon>
    </lineage>
</organism>
<dbReference type="EMBL" id="JBHSMT010000026">
    <property type="protein sequence ID" value="MFC5475393.1"/>
    <property type="molecule type" value="Genomic_DNA"/>
</dbReference>
<protein>
    <submittedName>
        <fullName evidence="1">Uncharacterized protein</fullName>
    </submittedName>
</protein>
<keyword evidence="2" id="KW-1185">Reference proteome</keyword>
<dbReference type="RefSeq" id="WP_378998622.1">
    <property type="nucleotide sequence ID" value="NZ_JBHSMT010000026.1"/>
</dbReference>
<gene>
    <name evidence="1" type="ORF">ACFPM8_15645</name>
</gene>
<sequence length="125" mass="13730">MALRKDLDGLRVQLPGNPAVYLVDAGRKRHIPDPATYNNLFRDWNGILQDIAINEIDTGTPISVGAVLAQGFGDPAVYLIDNGIKRHIGSPATMDRYNFAWDKIQHVAPILISSIETGPAIVWPE</sequence>
<reference evidence="2" key="1">
    <citation type="journal article" date="2019" name="Int. J. Syst. Evol. Microbiol.">
        <title>The Global Catalogue of Microorganisms (GCM) 10K type strain sequencing project: providing services to taxonomists for standard genome sequencing and annotation.</title>
        <authorList>
            <consortium name="The Broad Institute Genomics Platform"/>
            <consortium name="The Broad Institute Genome Sequencing Center for Infectious Disease"/>
            <person name="Wu L."/>
            <person name="Ma J."/>
        </authorList>
    </citation>
    <scope>NUCLEOTIDE SEQUENCE [LARGE SCALE GENOMIC DNA]</scope>
    <source>
        <strain evidence="2">JCM 17066</strain>
    </source>
</reference>
<dbReference type="Proteomes" id="UP001596045">
    <property type="component" value="Unassembled WGS sequence"/>
</dbReference>
<evidence type="ECO:0000313" key="2">
    <source>
        <dbReference type="Proteomes" id="UP001596045"/>
    </source>
</evidence>
<comment type="caution">
    <text evidence="1">The sequence shown here is derived from an EMBL/GenBank/DDBJ whole genome shotgun (WGS) entry which is preliminary data.</text>
</comment>